<dbReference type="InterPro" id="IPR027410">
    <property type="entry name" value="TCP-1-like_intermed_sf"/>
</dbReference>
<evidence type="ECO:0000256" key="9">
    <source>
        <dbReference type="SAM" id="MobiDB-lite"/>
    </source>
</evidence>
<feature type="compositionally biased region" description="Basic and acidic residues" evidence="9">
    <location>
        <begin position="12"/>
        <end position="21"/>
    </location>
</feature>
<dbReference type="SUPFAM" id="SSF54849">
    <property type="entry name" value="GroEL-intermediate domain like"/>
    <property type="match status" value="1"/>
</dbReference>
<dbReference type="GO" id="GO:0051082">
    <property type="term" value="F:unfolded protein binding"/>
    <property type="evidence" value="ECO:0007669"/>
    <property type="project" value="InterPro"/>
</dbReference>
<comment type="similarity">
    <text evidence="2 7">Belongs to the TCP-1 chaperonin family.</text>
</comment>
<keyword evidence="6 7" id="KW-0143">Chaperone</keyword>
<evidence type="ECO:0000256" key="7">
    <source>
        <dbReference type="RuleBase" id="RU004187"/>
    </source>
</evidence>
<comment type="subcellular location">
    <subcellularLocation>
        <location evidence="1">Cytoplasm</location>
    </subcellularLocation>
</comment>
<evidence type="ECO:0000313" key="11">
    <source>
        <dbReference type="Proteomes" id="UP001151752"/>
    </source>
</evidence>
<sequence>MALIANSAPRSSKTESYVDNKRKEDIRHANIKSACAVADAVRTSLGPKGMDKMISTANGEVIITNDGATILNKMEVLQPAAKMLVELSKSQDAAAGDGTTTVVVIAGSLLKQCLTLLSSGIHPTVISDSLHKASIKAVDVLTAMAVPLELTDRESLVKSASTSLNSKVVSQYSSLLAPLAVDAVLSVVDPEKPDLVDLRDIKIVKKLGGTVDDTEMVRGLVFDKKVSHAAGGPTRVENAKIAVIQFQISPPKTDIEQSIVVSDYAQMDRILKEERNYILAKILVIKDVERDEIEFITKTLNCLPIANIEHFKEEKLGYADLVEEVSLGDGKIVKITGIKDMGRNTCVLVRGSNMLVLDEAERSLHDALCVIRCLVNKQFLIAGGGAPEIELSRQLGAWAKVLHGMEGYCVKAFAEALEVIPYTLAENAGLNPITIVTELRNRHAQGEINAGINVRKGQITNILEENVVQPLLVSTSAITLAAECVRMLLKIDDIVTVR</sequence>
<dbReference type="Gene3D" id="3.30.260.10">
    <property type="entry name" value="TCP-1-like chaperonin intermediate domain"/>
    <property type="match status" value="1"/>
</dbReference>
<dbReference type="Proteomes" id="UP001151752">
    <property type="component" value="Chromosome 15W"/>
</dbReference>
<reference evidence="10" key="2">
    <citation type="journal article" date="2023" name="Int. J. Mol. Sci.">
        <title>De Novo Assembly and Annotation of 11 Diverse Shrub Willow (Salix) Genomes Reveals Novel Gene Organization in Sex-Linked Regions.</title>
        <authorList>
            <person name="Hyden B."/>
            <person name="Feng K."/>
            <person name="Yates T.B."/>
            <person name="Jawdy S."/>
            <person name="Cereghino C."/>
            <person name="Smart L.B."/>
            <person name="Muchero W."/>
        </authorList>
    </citation>
    <scope>NUCLEOTIDE SEQUENCE</scope>
    <source>
        <tissue evidence="10">Shoot tip</tissue>
    </source>
</reference>
<feature type="region of interest" description="Disordered" evidence="9">
    <location>
        <begin position="1"/>
        <end position="21"/>
    </location>
</feature>
<name>A0A9Q0ST00_9ROSI</name>
<evidence type="ECO:0000256" key="2">
    <source>
        <dbReference type="ARBA" id="ARBA00008020"/>
    </source>
</evidence>
<accession>A0A9Q0ST00</accession>
<evidence type="ECO:0000256" key="6">
    <source>
        <dbReference type="ARBA" id="ARBA00023186"/>
    </source>
</evidence>
<dbReference type="InterPro" id="IPR002194">
    <property type="entry name" value="Chaperonin_TCP-1_CS"/>
</dbReference>
<organism evidence="10 11">
    <name type="scientific">Salix koriyanagi</name>
    <dbReference type="NCBI Taxonomy" id="2511006"/>
    <lineage>
        <taxon>Eukaryota</taxon>
        <taxon>Viridiplantae</taxon>
        <taxon>Streptophyta</taxon>
        <taxon>Embryophyta</taxon>
        <taxon>Tracheophyta</taxon>
        <taxon>Spermatophyta</taxon>
        <taxon>Magnoliopsida</taxon>
        <taxon>eudicotyledons</taxon>
        <taxon>Gunneridae</taxon>
        <taxon>Pentapetalae</taxon>
        <taxon>rosids</taxon>
        <taxon>fabids</taxon>
        <taxon>Malpighiales</taxon>
        <taxon>Salicaceae</taxon>
        <taxon>Saliceae</taxon>
        <taxon>Salix</taxon>
    </lineage>
</organism>
<dbReference type="PROSITE" id="PS00995">
    <property type="entry name" value="TCP1_3"/>
    <property type="match status" value="1"/>
</dbReference>
<proteinExistence type="inferred from homology"/>
<gene>
    <name evidence="10" type="ORF">OIU74_016657</name>
</gene>
<evidence type="ECO:0000256" key="3">
    <source>
        <dbReference type="ARBA" id="ARBA00016107"/>
    </source>
</evidence>
<dbReference type="PANTHER" id="PTHR11353">
    <property type="entry name" value="CHAPERONIN"/>
    <property type="match status" value="1"/>
</dbReference>
<protein>
    <recommendedName>
        <fullName evidence="3 8">T-complex protein 1 subunit delta</fullName>
    </recommendedName>
</protein>
<dbReference type="GO" id="GO:0016887">
    <property type="term" value="F:ATP hydrolysis activity"/>
    <property type="evidence" value="ECO:0007669"/>
    <property type="project" value="InterPro"/>
</dbReference>
<dbReference type="InterPro" id="IPR017998">
    <property type="entry name" value="Chaperone_TCP-1"/>
</dbReference>
<dbReference type="Gene3D" id="1.10.560.10">
    <property type="entry name" value="GroEL-like equatorial domain"/>
    <property type="match status" value="2"/>
</dbReference>
<evidence type="ECO:0000256" key="5">
    <source>
        <dbReference type="ARBA" id="ARBA00022840"/>
    </source>
</evidence>
<keyword evidence="11" id="KW-1185">Reference proteome</keyword>
<dbReference type="GO" id="GO:0005524">
    <property type="term" value="F:ATP binding"/>
    <property type="evidence" value="ECO:0007669"/>
    <property type="project" value="UniProtKB-KW"/>
</dbReference>
<dbReference type="InterPro" id="IPR012717">
    <property type="entry name" value="Chap_CCT_delta"/>
</dbReference>
<evidence type="ECO:0000256" key="8">
    <source>
        <dbReference type="RuleBase" id="RU004192"/>
    </source>
</evidence>
<dbReference type="SUPFAM" id="SSF48592">
    <property type="entry name" value="GroEL equatorial domain-like"/>
    <property type="match status" value="1"/>
</dbReference>
<dbReference type="PRINTS" id="PR00304">
    <property type="entry name" value="TCOMPLEXTCP1"/>
</dbReference>
<evidence type="ECO:0000256" key="4">
    <source>
        <dbReference type="ARBA" id="ARBA00022741"/>
    </source>
</evidence>
<dbReference type="Gene3D" id="3.50.7.10">
    <property type="entry name" value="GroEL"/>
    <property type="match status" value="2"/>
</dbReference>
<dbReference type="CDD" id="cd03338">
    <property type="entry name" value="TCP1_delta"/>
    <property type="match status" value="1"/>
</dbReference>
<dbReference type="SUPFAM" id="SSF52029">
    <property type="entry name" value="GroEL apical domain-like"/>
    <property type="match status" value="1"/>
</dbReference>
<reference evidence="10" key="1">
    <citation type="submission" date="2022-11" db="EMBL/GenBank/DDBJ databases">
        <authorList>
            <person name="Hyden B.L."/>
            <person name="Feng K."/>
            <person name="Yates T."/>
            <person name="Jawdy S."/>
            <person name="Smart L.B."/>
            <person name="Muchero W."/>
        </authorList>
    </citation>
    <scope>NUCLEOTIDE SEQUENCE</scope>
    <source>
        <tissue evidence="10">Shoot tip</tissue>
    </source>
</reference>
<dbReference type="PROSITE" id="PS00750">
    <property type="entry name" value="TCP1_1"/>
    <property type="match status" value="1"/>
</dbReference>
<dbReference type="GO" id="GO:0005737">
    <property type="term" value="C:cytoplasm"/>
    <property type="evidence" value="ECO:0007669"/>
    <property type="project" value="UniProtKB-SubCell"/>
</dbReference>
<dbReference type="InterPro" id="IPR027413">
    <property type="entry name" value="GROEL-like_equatorial_sf"/>
</dbReference>
<dbReference type="InterPro" id="IPR002423">
    <property type="entry name" value="Cpn60/GroEL/TCP-1"/>
</dbReference>
<comment type="caution">
    <text evidence="10">The sequence shown here is derived from an EMBL/GenBank/DDBJ whole genome shotgun (WGS) entry which is preliminary data.</text>
</comment>
<dbReference type="Pfam" id="PF00118">
    <property type="entry name" value="Cpn60_TCP1"/>
    <property type="match status" value="1"/>
</dbReference>
<dbReference type="EMBL" id="JAPFFM010000019">
    <property type="protein sequence ID" value="KAJ6687995.1"/>
    <property type="molecule type" value="Genomic_DNA"/>
</dbReference>
<evidence type="ECO:0000313" key="10">
    <source>
        <dbReference type="EMBL" id="KAJ6687995.1"/>
    </source>
</evidence>
<keyword evidence="4 7" id="KW-0547">Nucleotide-binding</keyword>
<evidence type="ECO:0000256" key="1">
    <source>
        <dbReference type="ARBA" id="ARBA00004496"/>
    </source>
</evidence>
<dbReference type="AlphaFoldDB" id="A0A9Q0ST00"/>
<dbReference type="InterPro" id="IPR027409">
    <property type="entry name" value="GroEL-like_apical_dom_sf"/>
</dbReference>
<keyword evidence="5 7" id="KW-0067">ATP-binding</keyword>
<dbReference type="GO" id="GO:0140662">
    <property type="term" value="F:ATP-dependent protein folding chaperone"/>
    <property type="evidence" value="ECO:0007669"/>
    <property type="project" value="InterPro"/>
</dbReference>